<keyword evidence="2" id="KW-1185">Reference proteome</keyword>
<comment type="caution">
    <text evidence="1">The sequence shown here is derived from an EMBL/GenBank/DDBJ whole genome shotgun (WGS) entry which is preliminary data.</text>
</comment>
<organism evidence="1 2">
    <name type="scientific">Pochonia chlamydosporia 170</name>
    <dbReference type="NCBI Taxonomy" id="1380566"/>
    <lineage>
        <taxon>Eukaryota</taxon>
        <taxon>Fungi</taxon>
        <taxon>Dikarya</taxon>
        <taxon>Ascomycota</taxon>
        <taxon>Pezizomycotina</taxon>
        <taxon>Sordariomycetes</taxon>
        <taxon>Hypocreomycetidae</taxon>
        <taxon>Hypocreales</taxon>
        <taxon>Clavicipitaceae</taxon>
        <taxon>Pochonia</taxon>
    </lineage>
</organism>
<reference evidence="1 2" key="1">
    <citation type="journal article" date="2016" name="PLoS Pathog.">
        <title>Biosynthesis of antibiotic leucinostatins in bio-control fungus Purpureocillium lilacinum and their inhibition on phytophthora revealed by genome mining.</title>
        <authorList>
            <person name="Wang G."/>
            <person name="Liu Z."/>
            <person name="Lin R."/>
            <person name="Li E."/>
            <person name="Mao Z."/>
            <person name="Ling J."/>
            <person name="Yang Y."/>
            <person name="Yin W.B."/>
            <person name="Xie B."/>
        </authorList>
    </citation>
    <scope>NUCLEOTIDE SEQUENCE [LARGE SCALE GENOMIC DNA]</scope>
    <source>
        <strain evidence="1">170</strain>
    </source>
</reference>
<proteinExistence type="predicted"/>
<name>A0A179F5B9_METCM</name>
<evidence type="ECO:0000313" key="2">
    <source>
        <dbReference type="Proteomes" id="UP000078397"/>
    </source>
</evidence>
<evidence type="ECO:0000313" key="1">
    <source>
        <dbReference type="EMBL" id="OAQ60626.1"/>
    </source>
</evidence>
<dbReference type="GeneID" id="28858498"/>
<dbReference type="AlphaFoldDB" id="A0A179F5B9"/>
<dbReference type="EMBL" id="LSBJ02000008">
    <property type="protein sequence ID" value="OAQ60626.1"/>
    <property type="molecule type" value="Genomic_DNA"/>
</dbReference>
<protein>
    <submittedName>
        <fullName evidence="1">Uncharacterized protein</fullName>
    </submittedName>
</protein>
<gene>
    <name evidence="1" type="ORF">VFPPC_16751</name>
</gene>
<accession>A0A179F5B9</accession>
<sequence length="87" mass="9685">MWNGGVMGLECCHVSRAVEYRWGGNYDDLVSCGLTSANFLKLGGRGRFWVSIVMMRILENPQLPGGDISPTWLSGIFDNLVLGYWTV</sequence>
<dbReference type="Proteomes" id="UP000078397">
    <property type="component" value="Unassembled WGS sequence"/>
</dbReference>
<dbReference type="RefSeq" id="XP_018138504.1">
    <property type="nucleotide sequence ID" value="XM_018294504.1"/>
</dbReference>
<dbReference type="KEGG" id="pchm:VFPPC_16751"/>